<evidence type="ECO:0000313" key="3">
    <source>
        <dbReference type="Proteomes" id="UP000076532"/>
    </source>
</evidence>
<dbReference type="AlphaFoldDB" id="A0A166V9V3"/>
<dbReference type="Proteomes" id="UP000076532">
    <property type="component" value="Unassembled WGS sequence"/>
</dbReference>
<feature type="region of interest" description="Disordered" evidence="1">
    <location>
        <begin position="1"/>
        <end position="44"/>
    </location>
</feature>
<reference evidence="2 3" key="1">
    <citation type="journal article" date="2016" name="Mol. Biol. Evol.">
        <title>Comparative Genomics of Early-Diverging Mushroom-Forming Fungi Provides Insights into the Origins of Lignocellulose Decay Capabilities.</title>
        <authorList>
            <person name="Nagy L.G."/>
            <person name="Riley R."/>
            <person name="Tritt A."/>
            <person name="Adam C."/>
            <person name="Daum C."/>
            <person name="Floudas D."/>
            <person name="Sun H."/>
            <person name="Yadav J.S."/>
            <person name="Pangilinan J."/>
            <person name="Larsson K.H."/>
            <person name="Matsuura K."/>
            <person name="Barry K."/>
            <person name="Labutti K."/>
            <person name="Kuo R."/>
            <person name="Ohm R.A."/>
            <person name="Bhattacharya S.S."/>
            <person name="Shirouzu T."/>
            <person name="Yoshinaga Y."/>
            <person name="Martin F.M."/>
            <person name="Grigoriev I.V."/>
            <person name="Hibbett D.S."/>
        </authorList>
    </citation>
    <scope>NUCLEOTIDE SEQUENCE [LARGE SCALE GENOMIC DNA]</scope>
    <source>
        <strain evidence="2 3">CBS 109695</strain>
    </source>
</reference>
<organism evidence="2 3">
    <name type="scientific">Athelia psychrophila</name>
    <dbReference type="NCBI Taxonomy" id="1759441"/>
    <lineage>
        <taxon>Eukaryota</taxon>
        <taxon>Fungi</taxon>
        <taxon>Dikarya</taxon>
        <taxon>Basidiomycota</taxon>
        <taxon>Agaricomycotina</taxon>
        <taxon>Agaricomycetes</taxon>
        <taxon>Agaricomycetidae</taxon>
        <taxon>Atheliales</taxon>
        <taxon>Atheliaceae</taxon>
        <taxon>Athelia</taxon>
    </lineage>
</organism>
<evidence type="ECO:0000313" key="2">
    <source>
        <dbReference type="EMBL" id="KZP32499.1"/>
    </source>
</evidence>
<accession>A0A166V9V3</accession>
<proteinExistence type="predicted"/>
<protein>
    <submittedName>
        <fullName evidence="2">Uncharacterized protein</fullName>
    </submittedName>
</protein>
<evidence type="ECO:0000256" key="1">
    <source>
        <dbReference type="SAM" id="MobiDB-lite"/>
    </source>
</evidence>
<feature type="compositionally biased region" description="Polar residues" evidence="1">
    <location>
        <begin position="1"/>
        <end position="15"/>
    </location>
</feature>
<sequence>MCNNMKPNYLSSGTRPSDPPSTHADPMTAGEARTNVPARSPRTPFLFYPSLQFSHIRN</sequence>
<dbReference type="EMBL" id="KV417485">
    <property type="protein sequence ID" value="KZP32499.1"/>
    <property type="molecule type" value="Genomic_DNA"/>
</dbReference>
<name>A0A166V9V3_9AGAM</name>
<keyword evidence="3" id="KW-1185">Reference proteome</keyword>
<gene>
    <name evidence="2" type="ORF">FIBSPDRAFT_848322</name>
</gene>